<dbReference type="Proteomes" id="UP000290900">
    <property type="component" value="Unassembled WGS sequence"/>
</dbReference>
<dbReference type="PANTHER" id="PTHR22306:SF2">
    <property type="entry name" value="CHROMOSOME 7 OPEN READING FRAME 50"/>
    <property type="match status" value="1"/>
</dbReference>
<feature type="compositionally biased region" description="Basic and acidic residues" evidence="1">
    <location>
        <begin position="263"/>
        <end position="272"/>
    </location>
</feature>
<protein>
    <submittedName>
        <fullName evidence="3">DEKNAAC103069</fullName>
    </submittedName>
</protein>
<dbReference type="EMBL" id="CAACVR010000017">
    <property type="protein sequence ID" value="VEU22086.1"/>
    <property type="molecule type" value="Genomic_DNA"/>
</dbReference>
<feature type="compositionally biased region" description="Basic and acidic residues" evidence="1">
    <location>
        <begin position="235"/>
        <end position="245"/>
    </location>
</feature>
<feature type="compositionally biased region" description="Acidic residues" evidence="1">
    <location>
        <begin position="173"/>
        <end position="183"/>
    </location>
</feature>
<feature type="region of interest" description="Disordered" evidence="1">
    <location>
        <begin position="231"/>
        <end position="331"/>
    </location>
</feature>
<feature type="compositionally biased region" description="Basic residues" evidence="1">
    <location>
        <begin position="312"/>
        <end position="331"/>
    </location>
</feature>
<dbReference type="AlphaFoldDB" id="A0A448YMG9"/>
<dbReference type="Pfam" id="PF10180">
    <property type="entry name" value="WKF"/>
    <property type="match status" value="1"/>
</dbReference>
<feature type="region of interest" description="Disordered" evidence="1">
    <location>
        <begin position="34"/>
        <end position="92"/>
    </location>
</feature>
<gene>
    <name evidence="3" type="ORF">BRENAR_LOCUS2818</name>
</gene>
<name>A0A448YMG9_BRENA</name>
<evidence type="ECO:0000256" key="1">
    <source>
        <dbReference type="SAM" id="MobiDB-lite"/>
    </source>
</evidence>
<dbReference type="OrthoDB" id="10261563at2759"/>
<feature type="region of interest" description="Disordered" evidence="1">
    <location>
        <begin position="165"/>
        <end position="209"/>
    </location>
</feature>
<feature type="compositionally biased region" description="Acidic residues" evidence="1">
    <location>
        <begin position="246"/>
        <end position="262"/>
    </location>
</feature>
<feature type="compositionally biased region" description="Basic and acidic residues" evidence="1">
    <location>
        <begin position="39"/>
        <end position="68"/>
    </location>
</feature>
<organism evidence="3 4">
    <name type="scientific">Brettanomyces naardenensis</name>
    <name type="common">Yeast</name>
    <dbReference type="NCBI Taxonomy" id="13370"/>
    <lineage>
        <taxon>Eukaryota</taxon>
        <taxon>Fungi</taxon>
        <taxon>Dikarya</taxon>
        <taxon>Ascomycota</taxon>
        <taxon>Saccharomycotina</taxon>
        <taxon>Pichiomycetes</taxon>
        <taxon>Pichiales</taxon>
        <taxon>Pichiaceae</taxon>
        <taxon>Brettanomyces</taxon>
    </lineage>
</organism>
<proteinExistence type="predicted"/>
<feature type="compositionally biased region" description="Polar residues" evidence="1">
    <location>
        <begin position="277"/>
        <end position="288"/>
    </location>
</feature>
<sequence length="331" mass="38461">MTEQRIPAWKRLGLKVKKVDHDLLAIGNHLIGTEEEVKDEVKDEAKGEVNNEHKKGLKRSHEEGETNKAKKPPKRKKLPKSERPPPPEKDQLVYLRQFVEENDRWKFSKQKQNWILRNIKDIPEEYIEYMRKYVGTMKGGSRDRLVRDMKGVVEEWNGIVKEAIRELEKGEKEEEEKEEEDERGNEGEEKEEKDKEGKKEKVGKKEATVDYNYAKRASELYSILTGEELELVEGNAEKEEEKGEAEVGEAEVGEDPEKEEVETEKADPAKEEVEADPQSTQPVQSTHPLTAEDVEVTEYLESPGSENVNQPKKTKHKHKHKHKHKRRKTED</sequence>
<dbReference type="InParanoid" id="A0A448YMG9"/>
<keyword evidence="4" id="KW-1185">Reference proteome</keyword>
<dbReference type="PANTHER" id="PTHR22306">
    <property type="entry name" value="CHROMOSOME 7 OPEN READING FRAME 50"/>
    <property type="match status" value="1"/>
</dbReference>
<reference evidence="3 4" key="1">
    <citation type="submission" date="2018-12" db="EMBL/GenBank/DDBJ databases">
        <authorList>
            <person name="Tiukova I."/>
            <person name="Dainat J."/>
        </authorList>
    </citation>
    <scope>NUCLEOTIDE SEQUENCE [LARGE SCALE GENOMIC DNA]</scope>
</reference>
<feature type="compositionally biased region" description="Basic and acidic residues" evidence="1">
    <location>
        <begin position="184"/>
        <end position="208"/>
    </location>
</feature>
<evidence type="ECO:0000313" key="3">
    <source>
        <dbReference type="EMBL" id="VEU22086.1"/>
    </source>
</evidence>
<feature type="domain" description="WKF" evidence="2">
    <location>
        <begin position="94"/>
        <end position="150"/>
    </location>
</feature>
<evidence type="ECO:0000313" key="4">
    <source>
        <dbReference type="Proteomes" id="UP000290900"/>
    </source>
</evidence>
<evidence type="ECO:0000259" key="2">
    <source>
        <dbReference type="Pfam" id="PF10180"/>
    </source>
</evidence>
<dbReference type="STRING" id="13370.A0A448YMG9"/>
<feature type="compositionally biased region" description="Basic and acidic residues" evidence="1">
    <location>
        <begin position="79"/>
        <end position="91"/>
    </location>
</feature>
<accession>A0A448YMG9</accession>
<dbReference type="InterPro" id="IPR019327">
    <property type="entry name" value="WKF"/>
</dbReference>
<feature type="compositionally biased region" description="Basic residues" evidence="1">
    <location>
        <begin position="69"/>
        <end position="78"/>
    </location>
</feature>